<sequence length="232" mass="24820">MTRPNTDPTNPYRAGQTNHRGAVICGAKNRNGQPCGKYPAKGATRCVRHGGASPKSKAAAARRNTTNQAHAELRALGFDPDAENIDPAEALLRLVSDKAREVAWLRHMVDQVGAGQHPETDPMSSPLVWGVTSHQTGVGPLGAVDVETRGPGLNVWIEWLHTAEDQLARYAAAALKAGVQRRQVELQEALALQFVGAIHKILGGLQLTATQQETAGTLVPSVLRSLDQKDTP</sequence>
<comment type="caution">
    <text evidence="1">The sequence shown here is derived from an EMBL/GenBank/DDBJ whole genome shotgun (WGS) entry which is preliminary data.</text>
</comment>
<proteinExistence type="predicted"/>
<dbReference type="InterPro" id="IPR047675">
    <property type="entry name" value="Putative_zinc-bd"/>
</dbReference>
<dbReference type="AlphaFoldDB" id="A0AAW6ZF43"/>
<reference evidence="1" key="1">
    <citation type="submission" date="2023-05" db="EMBL/GenBank/DDBJ databases">
        <title>Genomic Catalog of Human Bladder Bacteria.</title>
        <authorList>
            <person name="Du J."/>
        </authorList>
    </citation>
    <scope>NUCLEOTIDE SEQUENCE</scope>
    <source>
        <strain evidence="1">UMB1304A</strain>
    </source>
</reference>
<organism evidence="1 2">
    <name type="scientific">Trueperella bernardiae</name>
    <dbReference type="NCBI Taxonomy" id="59561"/>
    <lineage>
        <taxon>Bacteria</taxon>
        <taxon>Bacillati</taxon>
        <taxon>Actinomycetota</taxon>
        <taxon>Actinomycetes</taxon>
        <taxon>Actinomycetales</taxon>
        <taxon>Actinomycetaceae</taxon>
        <taxon>Trueperella</taxon>
    </lineage>
</organism>
<evidence type="ECO:0000313" key="2">
    <source>
        <dbReference type="Proteomes" id="UP001225576"/>
    </source>
</evidence>
<protein>
    <submittedName>
        <fullName evidence="1">HGGxSTG domain-containing protein</fullName>
    </submittedName>
</protein>
<gene>
    <name evidence="1" type="ORF">QP858_07955</name>
</gene>
<evidence type="ECO:0000313" key="1">
    <source>
        <dbReference type="EMBL" id="MDK8602387.1"/>
    </source>
</evidence>
<accession>A0AAW6ZF43</accession>
<name>A0AAW6ZF43_9ACTO</name>
<dbReference type="NCBIfam" id="NF041373">
    <property type="entry name" value="HGG_STG"/>
    <property type="match status" value="1"/>
</dbReference>
<dbReference type="EMBL" id="JASPDQ010000020">
    <property type="protein sequence ID" value="MDK8602387.1"/>
    <property type="molecule type" value="Genomic_DNA"/>
</dbReference>
<dbReference type="Proteomes" id="UP001225576">
    <property type="component" value="Unassembled WGS sequence"/>
</dbReference>
<dbReference type="RefSeq" id="WP_285170788.1">
    <property type="nucleotide sequence ID" value="NZ_JASPDQ010000020.1"/>
</dbReference>